<gene>
    <name evidence="2" type="ORF">ABFY20_14570</name>
</gene>
<dbReference type="RefSeq" id="WP_368496950.1">
    <property type="nucleotide sequence ID" value="NZ_CP162511.1"/>
</dbReference>
<dbReference type="GO" id="GO:0016787">
    <property type="term" value="F:hydrolase activity"/>
    <property type="evidence" value="ECO:0007669"/>
    <property type="project" value="UniProtKB-KW"/>
</dbReference>
<dbReference type="InterPro" id="IPR000073">
    <property type="entry name" value="AB_hydrolase_1"/>
</dbReference>
<reference evidence="2" key="1">
    <citation type="submission" date="2024-05" db="EMBL/GenBank/DDBJ databases">
        <title>Herbiconiux sp. A18JL235.</title>
        <authorList>
            <person name="Zhang G."/>
        </authorList>
    </citation>
    <scope>NUCLEOTIDE SEQUENCE</scope>
    <source>
        <strain evidence="2">A18JL235</strain>
    </source>
</reference>
<dbReference type="PANTHER" id="PTHR43194">
    <property type="entry name" value="HYDROLASE ALPHA/BETA FOLD FAMILY"/>
    <property type="match status" value="1"/>
</dbReference>
<dbReference type="AlphaFoldDB" id="A0AB39BE06"/>
<accession>A0AB39BE06</accession>
<sequence length="281" mass="29363">MTSSATPIRPATRFVSTGAGRIAYDAQGDTPGHGPTLVMLPGMGELRSTYRHLAPLLVDAGYRVVTADLRGHGDSDAGFASYGDGETADDLVALLHELGTPAVVVGNSMSAGAAVIAAARHPELVTGLVLVGPFVRNPAASALQQALFRVLMAPLWARRMWNGYLPTLYSGRKPDDFADYRRQVSAAMKRPGYTRAFSLTTRVSHAEAEAALGSVTSPTLVVMGAADPDFPSPAAEAEWVSTALNGTAVLIDDAGHYPHAQQPEQTAAAIVSFLATAGPRA</sequence>
<name>A0AB39BE06_9MICO</name>
<dbReference type="InterPro" id="IPR000639">
    <property type="entry name" value="Epox_hydrolase-like"/>
</dbReference>
<dbReference type="Gene3D" id="3.40.50.1820">
    <property type="entry name" value="alpha/beta hydrolase"/>
    <property type="match status" value="1"/>
</dbReference>
<evidence type="ECO:0000259" key="1">
    <source>
        <dbReference type="Pfam" id="PF12697"/>
    </source>
</evidence>
<dbReference type="EMBL" id="CP162511">
    <property type="protein sequence ID" value="XDI04546.1"/>
    <property type="molecule type" value="Genomic_DNA"/>
</dbReference>
<dbReference type="PRINTS" id="PR00412">
    <property type="entry name" value="EPOXHYDRLASE"/>
</dbReference>
<dbReference type="InterPro" id="IPR050228">
    <property type="entry name" value="Carboxylesterase_BioH"/>
</dbReference>
<dbReference type="PANTHER" id="PTHR43194:SF2">
    <property type="entry name" value="PEROXISOMAL MEMBRANE PROTEIN LPX1"/>
    <property type="match status" value="1"/>
</dbReference>
<keyword evidence="2" id="KW-0378">Hydrolase</keyword>
<organism evidence="2">
    <name type="scientific">Herbiconiux sp. A18JL235</name>
    <dbReference type="NCBI Taxonomy" id="3152363"/>
    <lineage>
        <taxon>Bacteria</taxon>
        <taxon>Bacillati</taxon>
        <taxon>Actinomycetota</taxon>
        <taxon>Actinomycetes</taxon>
        <taxon>Micrococcales</taxon>
        <taxon>Microbacteriaceae</taxon>
        <taxon>Herbiconiux</taxon>
    </lineage>
</organism>
<protein>
    <submittedName>
        <fullName evidence="2">Alpha/beta fold hydrolase</fullName>
    </submittedName>
</protein>
<dbReference type="PRINTS" id="PR00111">
    <property type="entry name" value="ABHYDROLASE"/>
</dbReference>
<dbReference type="SUPFAM" id="SSF53474">
    <property type="entry name" value="alpha/beta-Hydrolases"/>
    <property type="match status" value="1"/>
</dbReference>
<proteinExistence type="predicted"/>
<dbReference type="InterPro" id="IPR029058">
    <property type="entry name" value="AB_hydrolase_fold"/>
</dbReference>
<evidence type="ECO:0000313" key="2">
    <source>
        <dbReference type="EMBL" id="XDI04546.1"/>
    </source>
</evidence>
<dbReference type="Pfam" id="PF12697">
    <property type="entry name" value="Abhydrolase_6"/>
    <property type="match status" value="1"/>
</dbReference>
<feature type="domain" description="AB hydrolase-1" evidence="1">
    <location>
        <begin position="37"/>
        <end position="269"/>
    </location>
</feature>